<evidence type="ECO:0000313" key="15">
    <source>
        <dbReference type="Proteomes" id="UP000596660"/>
    </source>
</evidence>
<evidence type="ECO:0000313" key="14">
    <source>
        <dbReference type="EnsemblPlants" id="AUR62040038-RA:cds"/>
    </source>
</evidence>
<comment type="similarity">
    <text evidence="2 12">Belongs to the glycosyltransferase 43 family.</text>
</comment>
<reference evidence="14" key="2">
    <citation type="submission" date="2021-03" db="UniProtKB">
        <authorList>
            <consortium name="EnsemblPlants"/>
        </authorList>
    </citation>
    <scope>IDENTIFICATION</scope>
</reference>
<keyword evidence="4 12" id="KW-0812">Transmembrane</keyword>
<dbReference type="GeneID" id="110717251"/>
<comment type="function">
    <text evidence="12">Involved in the synthesis of glucuronoxylan hemicellulose in secondary cell walls.</text>
</comment>
<dbReference type="GO" id="GO:0042285">
    <property type="term" value="F:xylosyltransferase activity"/>
    <property type="evidence" value="ECO:0007669"/>
    <property type="project" value="TreeGrafter"/>
</dbReference>
<dbReference type="InterPro" id="IPR005027">
    <property type="entry name" value="Glyco_trans_43"/>
</dbReference>
<feature type="compositionally biased region" description="Polar residues" evidence="13">
    <location>
        <begin position="68"/>
        <end position="81"/>
    </location>
</feature>
<organism evidence="14 15">
    <name type="scientific">Chenopodium quinoa</name>
    <name type="common">Quinoa</name>
    <dbReference type="NCBI Taxonomy" id="63459"/>
    <lineage>
        <taxon>Eukaryota</taxon>
        <taxon>Viridiplantae</taxon>
        <taxon>Streptophyta</taxon>
        <taxon>Embryophyta</taxon>
        <taxon>Tracheophyta</taxon>
        <taxon>Spermatophyta</taxon>
        <taxon>Magnoliopsida</taxon>
        <taxon>eudicotyledons</taxon>
        <taxon>Gunneridae</taxon>
        <taxon>Pentapetalae</taxon>
        <taxon>Caryophyllales</taxon>
        <taxon>Chenopodiaceae</taxon>
        <taxon>Chenopodioideae</taxon>
        <taxon>Atripliceae</taxon>
        <taxon>Chenopodium</taxon>
    </lineage>
</organism>
<keyword evidence="8 12" id="KW-0472">Membrane</keyword>
<keyword evidence="15" id="KW-1185">Reference proteome</keyword>
<keyword evidence="5 12" id="KW-0735">Signal-anchor</keyword>
<keyword evidence="3 12" id="KW-0808">Transferase</keyword>
<dbReference type="GO" id="GO:0015018">
    <property type="term" value="F:galactosylgalactosylxylosylprotein 3-beta-glucuronosyltransferase activity"/>
    <property type="evidence" value="ECO:0007669"/>
    <property type="project" value="InterPro"/>
</dbReference>
<sequence>MGSTERSKKRIHLWKKAVLHFLLCFVMGFFTGFAPTGKPPFTSLKSTADIHHNESIELAPRPMLGVAGNNTSANRSLSETPDSAMEDANLVDERESESDKLNPRKQIIVITPTNDKDPLRGVLLSRMANTLKLVPPPLLWIVVESQLESSDVSDILRRTGVMYRHLVFKENFTDHRTEMDHQRNLALKHIEHHRLSGIVHFAGLSNAYDLSFFDEIRAIGTFGSWPLAKLSASRKKMIIEGPVCQSSQVVGWHLKSLKMDAEELAIHISSFGFNSSILWDPERWGYLPFADATKQNSLKFVKEAVLEDESKIKGVPSGDCSKVNIWQLHLSSKIVQVNHVPDSTLDGKRR</sequence>
<proteinExistence type="inferred from homology"/>
<dbReference type="AlphaFoldDB" id="A0A803N3W7"/>
<keyword evidence="10 12" id="KW-0961">Cell wall biogenesis/degradation</keyword>
<comment type="subcellular location">
    <subcellularLocation>
        <location evidence="1 12">Golgi apparatus membrane</location>
        <topology evidence="1 12">Single-pass type II membrane protein</topology>
    </subcellularLocation>
</comment>
<dbReference type="EC" id="2.4.-.-" evidence="12"/>
<keyword evidence="6 12" id="KW-1133">Transmembrane helix</keyword>
<evidence type="ECO:0000256" key="13">
    <source>
        <dbReference type="SAM" id="MobiDB-lite"/>
    </source>
</evidence>
<dbReference type="GO" id="GO:0000139">
    <property type="term" value="C:Golgi membrane"/>
    <property type="evidence" value="ECO:0007669"/>
    <property type="project" value="UniProtKB-SubCell"/>
</dbReference>
<keyword evidence="7 12" id="KW-0333">Golgi apparatus</keyword>
<dbReference type="KEGG" id="cqi:110717251"/>
<dbReference type="SMR" id="A0A803N3W7"/>
<evidence type="ECO:0000256" key="2">
    <source>
        <dbReference type="ARBA" id="ARBA00007706"/>
    </source>
</evidence>
<dbReference type="Proteomes" id="UP000596660">
    <property type="component" value="Unplaced"/>
</dbReference>
<evidence type="ECO:0000256" key="9">
    <source>
        <dbReference type="ARBA" id="ARBA00023180"/>
    </source>
</evidence>
<evidence type="ECO:0000256" key="7">
    <source>
        <dbReference type="ARBA" id="ARBA00023034"/>
    </source>
</evidence>
<dbReference type="Gene3D" id="3.90.550.10">
    <property type="entry name" value="Spore Coat Polysaccharide Biosynthesis Protein SpsA, Chain A"/>
    <property type="match status" value="1"/>
</dbReference>
<keyword evidence="9" id="KW-0325">Glycoprotein</keyword>
<dbReference type="OMA" id="CSKVNIW"/>
<evidence type="ECO:0000256" key="10">
    <source>
        <dbReference type="ARBA" id="ARBA00023316"/>
    </source>
</evidence>
<evidence type="ECO:0000256" key="4">
    <source>
        <dbReference type="ARBA" id="ARBA00022692"/>
    </source>
</evidence>
<evidence type="ECO:0000256" key="8">
    <source>
        <dbReference type="ARBA" id="ARBA00023136"/>
    </source>
</evidence>
<evidence type="ECO:0000256" key="5">
    <source>
        <dbReference type="ARBA" id="ARBA00022968"/>
    </source>
</evidence>
<reference evidence="14" key="1">
    <citation type="journal article" date="2017" name="Nature">
        <title>The genome of Chenopodium quinoa.</title>
        <authorList>
            <person name="Jarvis D.E."/>
            <person name="Ho Y.S."/>
            <person name="Lightfoot D.J."/>
            <person name="Schmoeckel S.M."/>
            <person name="Li B."/>
            <person name="Borm T.J.A."/>
            <person name="Ohyanagi H."/>
            <person name="Mineta K."/>
            <person name="Michell C.T."/>
            <person name="Saber N."/>
            <person name="Kharbatia N.M."/>
            <person name="Rupper R.R."/>
            <person name="Sharp A.R."/>
            <person name="Dally N."/>
            <person name="Boughton B.A."/>
            <person name="Woo Y.H."/>
            <person name="Gao G."/>
            <person name="Schijlen E.G.W.M."/>
            <person name="Guo X."/>
            <person name="Momin A.A."/>
            <person name="Negrao S."/>
            <person name="Al-Babili S."/>
            <person name="Gehring C."/>
            <person name="Roessner U."/>
            <person name="Jung C."/>
            <person name="Murphy K."/>
            <person name="Arold S.T."/>
            <person name="Gojobori T."/>
            <person name="van der Linden C.G."/>
            <person name="van Loo E.N."/>
            <person name="Jellen E.N."/>
            <person name="Maughan P.J."/>
            <person name="Tester M."/>
        </authorList>
    </citation>
    <scope>NUCLEOTIDE SEQUENCE [LARGE SCALE GENOMIC DNA]</scope>
    <source>
        <strain evidence="14">cv. PI 614886</strain>
    </source>
</reference>
<dbReference type="GO" id="GO:0009834">
    <property type="term" value="P:plant-type secondary cell wall biogenesis"/>
    <property type="evidence" value="ECO:0007669"/>
    <property type="project" value="TreeGrafter"/>
</dbReference>
<feature type="transmembrane region" description="Helical" evidence="12">
    <location>
        <begin position="17"/>
        <end position="35"/>
    </location>
</feature>
<dbReference type="SUPFAM" id="SSF53448">
    <property type="entry name" value="Nucleotide-diphospho-sugar transferases"/>
    <property type="match status" value="1"/>
</dbReference>
<evidence type="ECO:0000256" key="12">
    <source>
        <dbReference type="RuleBase" id="RU363127"/>
    </source>
</evidence>
<dbReference type="PANTHER" id="PTHR10896:SF59">
    <property type="entry name" value="BETA-1,4-XYLOSYLTRANSFERASE IRX9"/>
    <property type="match status" value="1"/>
</dbReference>
<dbReference type="InterPro" id="IPR029044">
    <property type="entry name" value="Nucleotide-diphossugar_trans"/>
</dbReference>
<name>A0A803N3W7_CHEQI</name>
<evidence type="ECO:0000256" key="11">
    <source>
        <dbReference type="PIRSR" id="PIRSR605027-4"/>
    </source>
</evidence>
<protein>
    <recommendedName>
        <fullName evidence="12">Glycosyltransferases</fullName>
        <ecNumber evidence="12">2.4.-.-</ecNumber>
    </recommendedName>
</protein>
<evidence type="ECO:0000256" key="3">
    <source>
        <dbReference type="ARBA" id="ARBA00022679"/>
    </source>
</evidence>
<dbReference type="Pfam" id="PF03360">
    <property type="entry name" value="Glyco_transf_43"/>
    <property type="match status" value="1"/>
</dbReference>
<dbReference type="Gramene" id="AUR62040038-RA">
    <property type="protein sequence ID" value="AUR62040038-RA:cds"/>
    <property type="gene ID" value="AUR62040038"/>
</dbReference>
<accession>A0A803N3W7</accession>
<dbReference type="GO" id="GO:0071555">
    <property type="term" value="P:cell wall organization"/>
    <property type="evidence" value="ECO:0007669"/>
    <property type="project" value="UniProtKB-KW"/>
</dbReference>
<dbReference type="GO" id="GO:0010417">
    <property type="term" value="P:glucuronoxylan biosynthetic process"/>
    <property type="evidence" value="ECO:0007669"/>
    <property type="project" value="TreeGrafter"/>
</dbReference>
<evidence type="ECO:0000256" key="6">
    <source>
        <dbReference type="ARBA" id="ARBA00022989"/>
    </source>
</evidence>
<dbReference type="OrthoDB" id="675023at2759"/>
<evidence type="ECO:0000256" key="1">
    <source>
        <dbReference type="ARBA" id="ARBA00004323"/>
    </source>
</evidence>
<dbReference type="PANTHER" id="PTHR10896">
    <property type="entry name" value="GALACTOSYLGALACTOSYLXYLOSYLPROTEIN 3-BETA-GLUCURONOSYLTRANSFERASE BETA-1,3-GLUCURONYLTRANSFERASE"/>
    <property type="match status" value="1"/>
</dbReference>
<feature type="site" description="Interaction with galactose moiety of substrate glycoprotein" evidence="11">
    <location>
        <position position="240"/>
    </location>
</feature>
<dbReference type="EnsemblPlants" id="AUR62040038-RA">
    <property type="protein sequence ID" value="AUR62040038-RA:cds"/>
    <property type="gene ID" value="AUR62040038"/>
</dbReference>
<gene>
    <name evidence="14" type="primary">LOC110717251</name>
</gene>
<dbReference type="RefSeq" id="XP_021751603.1">
    <property type="nucleotide sequence ID" value="XM_021895911.1"/>
</dbReference>
<feature type="region of interest" description="Disordered" evidence="13">
    <location>
        <begin position="68"/>
        <end position="98"/>
    </location>
</feature>